<name>A0A934KCU5_9BACT</name>
<dbReference type="AlphaFoldDB" id="A0A934KCU5"/>
<dbReference type="CDD" id="cd04301">
    <property type="entry name" value="NAT_SF"/>
    <property type="match status" value="1"/>
</dbReference>
<dbReference type="InterPro" id="IPR053144">
    <property type="entry name" value="Acetyltransferase_Butenolide"/>
</dbReference>
<reference evidence="2 3" key="1">
    <citation type="submission" date="2020-10" db="EMBL/GenBank/DDBJ databases">
        <title>Ca. Dormibacterota MAGs.</title>
        <authorList>
            <person name="Montgomery K."/>
        </authorList>
    </citation>
    <scope>NUCLEOTIDE SEQUENCE [LARGE SCALE GENOMIC DNA]</scope>
    <source>
        <strain evidence="2">SC8811_S16_3</strain>
    </source>
</reference>
<proteinExistence type="predicted"/>
<dbReference type="PROSITE" id="PS51186">
    <property type="entry name" value="GNAT"/>
    <property type="match status" value="1"/>
</dbReference>
<dbReference type="RefSeq" id="WP_338178536.1">
    <property type="nucleotide sequence ID" value="NZ_JAEKNQ010000031.1"/>
</dbReference>
<dbReference type="EMBL" id="JAEKNQ010000031">
    <property type="protein sequence ID" value="MBJ7603104.1"/>
    <property type="molecule type" value="Genomic_DNA"/>
</dbReference>
<comment type="caution">
    <text evidence="2">The sequence shown here is derived from an EMBL/GenBank/DDBJ whole genome shotgun (WGS) entry which is preliminary data.</text>
</comment>
<dbReference type="InterPro" id="IPR000182">
    <property type="entry name" value="GNAT_dom"/>
</dbReference>
<gene>
    <name evidence="2" type="ORF">JF888_07950</name>
</gene>
<dbReference type="Proteomes" id="UP000620075">
    <property type="component" value="Unassembled WGS sequence"/>
</dbReference>
<dbReference type="PANTHER" id="PTHR43233:SF1">
    <property type="entry name" value="FAMILY N-ACETYLTRANSFERASE, PUTATIVE (AFU_ORTHOLOGUE AFUA_6G03350)-RELATED"/>
    <property type="match status" value="1"/>
</dbReference>
<feature type="domain" description="N-acetyltransferase" evidence="1">
    <location>
        <begin position="8"/>
        <end position="137"/>
    </location>
</feature>
<dbReference type="GO" id="GO:0016747">
    <property type="term" value="F:acyltransferase activity, transferring groups other than amino-acyl groups"/>
    <property type="evidence" value="ECO:0007669"/>
    <property type="project" value="InterPro"/>
</dbReference>
<evidence type="ECO:0000259" key="1">
    <source>
        <dbReference type="PROSITE" id="PS51186"/>
    </source>
</evidence>
<organism evidence="2 3">
    <name type="scientific">Candidatus Dormiibacter inghamiae</name>
    <dbReference type="NCBI Taxonomy" id="3127013"/>
    <lineage>
        <taxon>Bacteria</taxon>
        <taxon>Bacillati</taxon>
        <taxon>Candidatus Dormiibacterota</taxon>
        <taxon>Candidatus Dormibacteria</taxon>
        <taxon>Candidatus Dormibacterales</taxon>
        <taxon>Candidatus Dormibacteraceae</taxon>
        <taxon>Candidatus Dormiibacter</taxon>
    </lineage>
</organism>
<sequence>MSETEYLISFASPTPEEYLALRQAAGLATKTSEATELGLRGSWFGVTARKGGQAVGMGRLVGDGGLYFLLCDLAVHPDHRGQSLGKRILAALTEHLEQNALASAFAVAVTNQTGEQLYREFGFELTNECSLALGRTF</sequence>
<dbReference type="PANTHER" id="PTHR43233">
    <property type="entry name" value="FAMILY N-ACETYLTRANSFERASE, PUTATIVE (AFU_ORTHOLOGUE AFUA_6G03350)-RELATED"/>
    <property type="match status" value="1"/>
</dbReference>
<protein>
    <submittedName>
        <fullName evidence="2">GNAT family N-acetyltransferase</fullName>
    </submittedName>
</protein>
<dbReference type="InterPro" id="IPR016181">
    <property type="entry name" value="Acyl_CoA_acyltransferase"/>
</dbReference>
<evidence type="ECO:0000313" key="2">
    <source>
        <dbReference type="EMBL" id="MBJ7603104.1"/>
    </source>
</evidence>
<accession>A0A934KCU5</accession>
<dbReference type="Pfam" id="PF00583">
    <property type="entry name" value="Acetyltransf_1"/>
    <property type="match status" value="1"/>
</dbReference>
<evidence type="ECO:0000313" key="3">
    <source>
        <dbReference type="Proteomes" id="UP000620075"/>
    </source>
</evidence>
<dbReference type="SUPFAM" id="SSF55729">
    <property type="entry name" value="Acyl-CoA N-acyltransferases (Nat)"/>
    <property type="match status" value="1"/>
</dbReference>
<dbReference type="Gene3D" id="3.40.630.30">
    <property type="match status" value="1"/>
</dbReference>